<dbReference type="GO" id="GO:0051536">
    <property type="term" value="F:iron-sulfur cluster binding"/>
    <property type="evidence" value="ECO:0007669"/>
    <property type="project" value="UniProtKB-KW"/>
</dbReference>
<dbReference type="SFLD" id="SFLDF00303">
    <property type="entry name" value="hopanoid_C2-methyltransferase"/>
    <property type="match status" value="1"/>
</dbReference>
<dbReference type="Pfam" id="PF02310">
    <property type="entry name" value="B12-binding"/>
    <property type="match status" value="1"/>
</dbReference>
<dbReference type="SFLD" id="SFLDG01123">
    <property type="entry name" value="methyltransferase_(Class_B)"/>
    <property type="match status" value="1"/>
</dbReference>
<dbReference type="EC" id="2.1.1.-" evidence="7"/>
<dbReference type="InterPro" id="IPR006638">
    <property type="entry name" value="Elp3/MiaA/NifB-like_rSAM"/>
</dbReference>
<name>A0A653A7C8_UNCDX</name>
<dbReference type="InterPro" id="IPR051198">
    <property type="entry name" value="BchE-like"/>
</dbReference>
<keyword evidence="7" id="KW-0808">Transferase</keyword>
<dbReference type="PROSITE" id="PS51918">
    <property type="entry name" value="RADICAL_SAM"/>
    <property type="match status" value="1"/>
</dbReference>
<dbReference type="SUPFAM" id="SSF102114">
    <property type="entry name" value="Radical SAM enzymes"/>
    <property type="match status" value="1"/>
</dbReference>
<keyword evidence="5" id="KW-0411">Iron-sulfur</keyword>
<dbReference type="InterPro" id="IPR006158">
    <property type="entry name" value="Cobalamin-bd"/>
</dbReference>
<sequence>MKVLLVYPRFPDTFWSLRYALRFIRRSASHPPLGLLTIGALLPGDFEQRLVDMNVEALTDGDLGWADMVFISAMVVQRESVRSVIARCREKGVPVVAGGPLFTGEPDEFSDVDHLVLDEAEITLPLFLEDLKAGRPKRVYRSEGFCDIEQSPTPAWGLLKMKKYASMSLQFSRGCPFNCDFCNVTVLFGHKPRMKRPEQITAELDSLYALGWRGNVFFVDDNFIGNKQYLKSRLLPALIAWRKGKKGFVFYTEASINLADDPELMRLMVRAGFDSVFIGIESPDEACLAECRKKQNTNRDLLQSVKIIQRAGLQVTGGFIVGFDNDTRSIFQRQIDFIQKSGIVTAMVGILNAPPGTRLFARLQGENRLISKITGDNVDGTTNIIPKMGIDSLLEGYRTLMGHIYSPKHYYRRVKVFLKEFGVPRAKAPLTFQSFLAFFRSCFLLGVWGKERFQYWKLLFWTLLRKPRVVSLAVTLAVYGYHYRRICEMYILPKRKALPAGKV</sequence>
<dbReference type="PANTHER" id="PTHR43409:SF3">
    <property type="entry name" value="HYPOTHETICAL METHYLTRANSFERASE"/>
    <property type="match status" value="1"/>
</dbReference>
<dbReference type="SFLD" id="SFLDS00029">
    <property type="entry name" value="Radical_SAM"/>
    <property type="match status" value="1"/>
</dbReference>
<dbReference type="SFLD" id="SFLDG01082">
    <property type="entry name" value="B12-binding_domain_containing"/>
    <property type="match status" value="1"/>
</dbReference>
<dbReference type="InterPro" id="IPR058240">
    <property type="entry name" value="rSAM_sf"/>
</dbReference>
<evidence type="ECO:0000256" key="3">
    <source>
        <dbReference type="ARBA" id="ARBA00022723"/>
    </source>
</evidence>
<dbReference type="InterPro" id="IPR034530">
    <property type="entry name" value="HpnP-like"/>
</dbReference>
<evidence type="ECO:0000256" key="1">
    <source>
        <dbReference type="ARBA" id="ARBA00001966"/>
    </source>
</evidence>
<dbReference type="InterPro" id="IPR034466">
    <property type="entry name" value="Methyltransferase_Class_B"/>
</dbReference>
<keyword evidence="2" id="KW-0949">S-adenosyl-L-methionine</keyword>
<dbReference type="InterPro" id="IPR023404">
    <property type="entry name" value="rSAM_horseshoe"/>
</dbReference>
<dbReference type="GO" id="GO:0032259">
    <property type="term" value="P:methylation"/>
    <property type="evidence" value="ECO:0007669"/>
    <property type="project" value="UniProtKB-KW"/>
</dbReference>
<dbReference type="EMBL" id="UPXX01000027">
    <property type="protein sequence ID" value="VBB43910.1"/>
    <property type="molecule type" value="Genomic_DNA"/>
</dbReference>
<protein>
    <submittedName>
        <fullName evidence="7">Putative enzyme</fullName>
        <ecNumber evidence="7">2.1.1.-</ecNumber>
    </submittedName>
</protein>
<dbReference type="GO" id="GO:0031419">
    <property type="term" value="F:cobalamin binding"/>
    <property type="evidence" value="ECO:0007669"/>
    <property type="project" value="InterPro"/>
</dbReference>
<reference evidence="7" key="1">
    <citation type="submission" date="2018-07" db="EMBL/GenBank/DDBJ databases">
        <authorList>
            <consortium name="Genoscope - CEA"/>
            <person name="William W."/>
        </authorList>
    </citation>
    <scope>NUCLEOTIDE SEQUENCE</scope>
    <source>
        <strain evidence="7">IK1</strain>
    </source>
</reference>
<dbReference type="GO" id="GO:0046872">
    <property type="term" value="F:metal ion binding"/>
    <property type="evidence" value="ECO:0007669"/>
    <property type="project" value="UniProtKB-KW"/>
</dbReference>
<keyword evidence="7" id="KW-0489">Methyltransferase</keyword>
<dbReference type="InterPro" id="IPR007197">
    <property type="entry name" value="rSAM"/>
</dbReference>
<dbReference type="CDD" id="cd01335">
    <property type="entry name" value="Radical_SAM"/>
    <property type="match status" value="1"/>
</dbReference>
<dbReference type="SMART" id="SM00729">
    <property type="entry name" value="Elp3"/>
    <property type="match status" value="1"/>
</dbReference>
<dbReference type="PANTHER" id="PTHR43409">
    <property type="entry name" value="ANAEROBIC MAGNESIUM-PROTOPORPHYRIN IX MONOMETHYL ESTER CYCLASE-RELATED"/>
    <property type="match status" value="1"/>
</dbReference>
<keyword evidence="3" id="KW-0479">Metal-binding</keyword>
<gene>
    <name evidence="7" type="ORF">TRIP_B330094</name>
</gene>
<comment type="cofactor">
    <cofactor evidence="1">
        <name>[4Fe-4S] cluster</name>
        <dbReference type="ChEBI" id="CHEBI:49883"/>
    </cofactor>
</comment>
<dbReference type="InterPro" id="IPR025274">
    <property type="entry name" value="DUF4070"/>
</dbReference>
<dbReference type="Gene3D" id="3.40.50.280">
    <property type="entry name" value="Cobalamin-binding domain"/>
    <property type="match status" value="1"/>
</dbReference>
<accession>A0A653A7C8</accession>
<keyword evidence="4" id="KW-0408">Iron</keyword>
<feature type="domain" description="Radical SAM core" evidence="6">
    <location>
        <begin position="161"/>
        <end position="391"/>
    </location>
</feature>
<proteinExistence type="predicted"/>
<dbReference type="Pfam" id="PF13282">
    <property type="entry name" value="DUF4070"/>
    <property type="match status" value="1"/>
</dbReference>
<dbReference type="GO" id="GO:0005829">
    <property type="term" value="C:cytosol"/>
    <property type="evidence" value="ECO:0007669"/>
    <property type="project" value="TreeGrafter"/>
</dbReference>
<evidence type="ECO:0000256" key="5">
    <source>
        <dbReference type="ARBA" id="ARBA00023014"/>
    </source>
</evidence>
<organism evidence="7">
    <name type="scientific">Uncultured Desulfatiglans sp</name>
    <dbReference type="NCBI Taxonomy" id="1748965"/>
    <lineage>
        <taxon>Bacteria</taxon>
        <taxon>Pseudomonadati</taxon>
        <taxon>Thermodesulfobacteriota</taxon>
        <taxon>Desulfobacteria</taxon>
        <taxon>Desulfatiglandales</taxon>
        <taxon>Desulfatiglandaceae</taxon>
        <taxon>Desulfatiglans</taxon>
        <taxon>environmental samples</taxon>
    </lineage>
</organism>
<evidence type="ECO:0000259" key="6">
    <source>
        <dbReference type="PROSITE" id="PS51918"/>
    </source>
</evidence>
<dbReference type="Gene3D" id="3.80.30.20">
    <property type="entry name" value="tm_1862 like domain"/>
    <property type="match status" value="1"/>
</dbReference>
<evidence type="ECO:0000313" key="7">
    <source>
        <dbReference type="EMBL" id="VBB43910.1"/>
    </source>
</evidence>
<dbReference type="AlphaFoldDB" id="A0A653A7C8"/>
<dbReference type="Pfam" id="PF04055">
    <property type="entry name" value="Radical_SAM"/>
    <property type="match status" value="1"/>
</dbReference>
<dbReference type="GO" id="GO:0008168">
    <property type="term" value="F:methyltransferase activity"/>
    <property type="evidence" value="ECO:0007669"/>
    <property type="project" value="UniProtKB-KW"/>
</dbReference>
<evidence type="ECO:0000256" key="2">
    <source>
        <dbReference type="ARBA" id="ARBA00022691"/>
    </source>
</evidence>
<evidence type="ECO:0000256" key="4">
    <source>
        <dbReference type="ARBA" id="ARBA00023004"/>
    </source>
</evidence>